<evidence type="ECO:0000313" key="2">
    <source>
        <dbReference type="Proteomes" id="UP001314796"/>
    </source>
</evidence>
<dbReference type="RefSeq" id="WP_204399827.1">
    <property type="nucleotide sequence ID" value="NZ_JAFBEE010000001.1"/>
</dbReference>
<name>A0ABS2NKS3_9FIRM</name>
<dbReference type="Proteomes" id="UP001314796">
    <property type="component" value="Unassembled WGS sequence"/>
</dbReference>
<sequence length="51" mass="6018">MKRNDYYKPPTNNSLLLENREEGKLIHQLPQSTMETNLESTKGKMILNEIR</sequence>
<keyword evidence="2" id="KW-1185">Reference proteome</keyword>
<proteinExistence type="predicted"/>
<accession>A0ABS2NKS3</accession>
<dbReference type="EMBL" id="JAFBEE010000001">
    <property type="protein sequence ID" value="MBM7613534.1"/>
    <property type="molecule type" value="Genomic_DNA"/>
</dbReference>
<protein>
    <submittedName>
        <fullName evidence="1">Uncharacterized protein</fullName>
    </submittedName>
</protein>
<reference evidence="1 2" key="1">
    <citation type="submission" date="2021-01" db="EMBL/GenBank/DDBJ databases">
        <title>Genomic Encyclopedia of Type Strains, Phase IV (KMG-IV): sequencing the most valuable type-strain genomes for metagenomic binning, comparative biology and taxonomic classification.</title>
        <authorList>
            <person name="Goeker M."/>
        </authorList>
    </citation>
    <scope>NUCLEOTIDE SEQUENCE [LARGE SCALE GENOMIC DNA]</scope>
    <source>
        <strain evidence="1 2">DSM 25890</strain>
    </source>
</reference>
<gene>
    <name evidence="1" type="ORF">JOC73_000042</name>
</gene>
<evidence type="ECO:0000313" key="1">
    <source>
        <dbReference type="EMBL" id="MBM7613534.1"/>
    </source>
</evidence>
<organism evidence="1 2">
    <name type="scientific">Alkaliphilus hydrothermalis</name>
    <dbReference type="NCBI Taxonomy" id="1482730"/>
    <lineage>
        <taxon>Bacteria</taxon>
        <taxon>Bacillati</taxon>
        <taxon>Bacillota</taxon>
        <taxon>Clostridia</taxon>
        <taxon>Peptostreptococcales</taxon>
        <taxon>Natronincolaceae</taxon>
        <taxon>Alkaliphilus</taxon>
    </lineage>
</organism>
<comment type="caution">
    <text evidence="1">The sequence shown here is derived from an EMBL/GenBank/DDBJ whole genome shotgun (WGS) entry which is preliminary data.</text>
</comment>